<name>A0A9P1MFW0_9PEZI</name>
<feature type="domain" description="PHD-type" evidence="6">
    <location>
        <begin position="673"/>
        <end position="720"/>
    </location>
</feature>
<evidence type="ECO:0000313" key="7">
    <source>
        <dbReference type="EMBL" id="CAI4219208.1"/>
    </source>
</evidence>
<dbReference type="CDD" id="cd15534">
    <property type="entry name" value="PHD2_PHF12_Rco1"/>
    <property type="match status" value="1"/>
</dbReference>
<feature type="compositionally biased region" description="Gly residues" evidence="5">
    <location>
        <begin position="20"/>
        <end position="29"/>
    </location>
</feature>
<dbReference type="GO" id="GO:0006357">
    <property type="term" value="P:regulation of transcription by RNA polymerase II"/>
    <property type="evidence" value="ECO:0007669"/>
    <property type="project" value="TreeGrafter"/>
</dbReference>
<sequence>MISSNTRSSRSRYSSPAQGAQGGTGGGGPLEANKNSANEASRAFMRRWMEPTVQHKASYEEAGLMRFGVLENMQPLGSLPKPDKAAGGGNGSKKENGNNGATQAETELALSGIKDIDDNNDEDYEPKVDMKRKPSMHRGGGGGGAIEESPDATAAVPTKAENTILDESLAKRKKAIDEVIDGAVENALKYRRYPTAYAIRTLYDENSSDAQIVSMFEDVFLQRADTETINRFARLVTERKEVGAKDKVAFRFFSPGAVGSPGAPIPAHSADLARFDPTTAAILYDQVEDVRALKKQKHRISRNPLTLEVAAEDDDGGRSDSSLSSVAIDTPELQAIAELVDEDMKLESEAQGQQPPRIKLKTQAKDQQGKPKIQRQLQLQNSAMGLRISGGGSGGAVVAGWEIPSVERDDEDLMEGAGAAGAGADVSGGHTTAQPITTAAGKTAVAQHKSTASTKATNKSRTNPAPNSPTSSTGPSQAKARDTLSLSPSSPSPTGPNSHLDEASHGFPHDDGITKPHAHAMPGVVRPLFPNLPVKASAIRSSMRDADANSDDESQSSRPGTASAKAKGRREGSTKPLGAGDSLKSSPPQTAGAASRKARGGARPSPIATGTPGTRSTRSAAKRTHDDLERTASPSRLQRRVMAHSEPALELRLREGILHVPGAQPNREQVENDDYCSSCGNNGDLICCDNCSKSFHFECVDLVGSAGLPDDWFCNDCAYKRSARREEHSGPFGGLLTLLDKTIPRAFNLPKKVQTYFDGIKAGPNGEYEEVERTSKQSRKEKNQEFDLWQQRDSEGNAALCHGCQKGASSTSRMMMLCSACPLYWHLDCIETPMAHPANPKKWICPAHVDHFYNPDNVPLGRRFRKVRGSQVVKPVYSRARGIKLDFIEQLRKIGAGHIPGAEASSSEEQRQSQLQTGRVSEAPGLDDAEAAVALCRLFDASSLEPVVVKKEENDSLSEAIEVPDGETAPKSDPTEESQGSRAEPERVDENETLKLLAQVQEGHITGSAMSLSDKQSLRRLMESIRSALGEDVEEDTDKAHQEMMADLDGVSDGASTTPEASEEASTDEATVGEQGSESAETIKTTSDGIELVEMADDDPELARAASDKLSTSGNGTAPPSKTESVQDVDMAD</sequence>
<dbReference type="GO" id="GO:0008270">
    <property type="term" value="F:zinc ion binding"/>
    <property type="evidence" value="ECO:0007669"/>
    <property type="project" value="UniProtKB-KW"/>
</dbReference>
<dbReference type="AlphaFoldDB" id="A0A9P1MFW0"/>
<dbReference type="PANTHER" id="PTHR47636">
    <property type="entry name" value="TRANSCRIPTIONAL REGULATORY PROTEIN RCO1"/>
    <property type="match status" value="1"/>
</dbReference>
<dbReference type="InterPro" id="IPR019786">
    <property type="entry name" value="Zinc_finger_PHD-type_CS"/>
</dbReference>
<dbReference type="InterPro" id="IPR019787">
    <property type="entry name" value="Znf_PHD-finger"/>
</dbReference>
<feature type="region of interest" description="Disordered" evidence="5">
    <location>
        <begin position="900"/>
        <end position="924"/>
    </location>
</feature>
<dbReference type="InterPro" id="IPR052819">
    <property type="entry name" value="Chromatin_regulatory_protein"/>
</dbReference>
<feature type="region of interest" description="Disordered" evidence="5">
    <location>
        <begin position="346"/>
        <end position="372"/>
    </location>
</feature>
<evidence type="ECO:0000256" key="1">
    <source>
        <dbReference type="ARBA" id="ARBA00022723"/>
    </source>
</evidence>
<feature type="compositionally biased region" description="Basic and acidic residues" evidence="5">
    <location>
        <begin position="499"/>
        <end position="514"/>
    </location>
</feature>
<evidence type="ECO:0000256" key="4">
    <source>
        <dbReference type="PROSITE-ProRule" id="PRU00146"/>
    </source>
</evidence>
<dbReference type="PANTHER" id="PTHR47636:SF1">
    <property type="entry name" value="TRANSCRIPTIONAL REGULATORY PROTEIN RCO1"/>
    <property type="match status" value="1"/>
</dbReference>
<reference evidence="7" key="1">
    <citation type="submission" date="2022-11" db="EMBL/GenBank/DDBJ databases">
        <authorList>
            <person name="Scott C."/>
            <person name="Bruce N."/>
        </authorList>
    </citation>
    <scope>NUCLEOTIDE SEQUENCE</scope>
</reference>
<feature type="region of interest" description="Disordered" evidence="5">
    <location>
        <begin position="950"/>
        <end position="990"/>
    </location>
</feature>
<feature type="region of interest" description="Disordered" evidence="5">
    <location>
        <begin position="439"/>
        <end position="519"/>
    </location>
</feature>
<dbReference type="Proteomes" id="UP000838763">
    <property type="component" value="Unassembled WGS sequence"/>
</dbReference>
<dbReference type="Gene3D" id="3.30.40.10">
    <property type="entry name" value="Zinc/RING finger domain, C3HC4 (zinc finger)"/>
    <property type="match status" value="1"/>
</dbReference>
<evidence type="ECO:0000313" key="8">
    <source>
        <dbReference type="Proteomes" id="UP000838763"/>
    </source>
</evidence>
<dbReference type="PROSITE" id="PS50016">
    <property type="entry name" value="ZF_PHD_2"/>
    <property type="match status" value="1"/>
</dbReference>
<feature type="compositionally biased region" description="Polar residues" evidence="5">
    <location>
        <begin position="1109"/>
        <end position="1126"/>
    </location>
</feature>
<feature type="compositionally biased region" description="Low complexity" evidence="5">
    <location>
        <begin position="903"/>
        <end position="916"/>
    </location>
</feature>
<dbReference type="Pfam" id="PF00628">
    <property type="entry name" value="PHD"/>
    <property type="match status" value="2"/>
</dbReference>
<dbReference type="SUPFAM" id="SSF57903">
    <property type="entry name" value="FYVE/PHD zinc finger"/>
    <property type="match status" value="2"/>
</dbReference>
<evidence type="ECO:0000259" key="6">
    <source>
        <dbReference type="PROSITE" id="PS50016"/>
    </source>
</evidence>
<dbReference type="PROSITE" id="PS01359">
    <property type="entry name" value="ZF_PHD_1"/>
    <property type="match status" value="1"/>
</dbReference>
<feature type="region of interest" description="Disordered" evidence="5">
    <location>
        <begin position="541"/>
        <end position="643"/>
    </location>
</feature>
<keyword evidence="3" id="KW-0862">Zinc</keyword>
<dbReference type="InterPro" id="IPR013083">
    <property type="entry name" value="Znf_RING/FYVE/PHD"/>
</dbReference>
<protein>
    <recommendedName>
        <fullName evidence="6">PHD-type domain-containing protein</fullName>
    </recommendedName>
</protein>
<feature type="region of interest" description="Disordered" evidence="5">
    <location>
        <begin position="75"/>
        <end position="156"/>
    </location>
</feature>
<dbReference type="EMBL" id="CALLCH030000019">
    <property type="protein sequence ID" value="CAI4219208.1"/>
    <property type="molecule type" value="Genomic_DNA"/>
</dbReference>
<dbReference type="GO" id="GO:0032221">
    <property type="term" value="C:Rpd3S complex"/>
    <property type="evidence" value="ECO:0007669"/>
    <property type="project" value="TreeGrafter"/>
</dbReference>
<organism evidence="7 8">
    <name type="scientific">Parascedosporium putredinis</name>
    <dbReference type="NCBI Taxonomy" id="1442378"/>
    <lineage>
        <taxon>Eukaryota</taxon>
        <taxon>Fungi</taxon>
        <taxon>Dikarya</taxon>
        <taxon>Ascomycota</taxon>
        <taxon>Pezizomycotina</taxon>
        <taxon>Sordariomycetes</taxon>
        <taxon>Hypocreomycetidae</taxon>
        <taxon>Microascales</taxon>
        <taxon>Microascaceae</taxon>
        <taxon>Parascedosporium</taxon>
    </lineage>
</organism>
<dbReference type="SMART" id="SM00249">
    <property type="entry name" value="PHD"/>
    <property type="match status" value="2"/>
</dbReference>
<evidence type="ECO:0000256" key="2">
    <source>
        <dbReference type="ARBA" id="ARBA00022771"/>
    </source>
</evidence>
<dbReference type="Gene3D" id="2.30.30.1150">
    <property type="match status" value="1"/>
</dbReference>
<dbReference type="InterPro" id="IPR011011">
    <property type="entry name" value="Znf_FYVE_PHD"/>
</dbReference>
<feature type="region of interest" description="Disordered" evidence="5">
    <location>
        <begin position="1049"/>
        <end position="1133"/>
    </location>
</feature>
<feature type="region of interest" description="Disordered" evidence="5">
    <location>
        <begin position="1"/>
        <end position="37"/>
    </location>
</feature>
<proteinExistence type="predicted"/>
<keyword evidence="8" id="KW-1185">Reference proteome</keyword>
<keyword evidence="1" id="KW-0479">Metal-binding</keyword>
<dbReference type="OrthoDB" id="5876363at2759"/>
<dbReference type="InterPro" id="IPR001965">
    <property type="entry name" value="Znf_PHD"/>
</dbReference>
<comment type="caution">
    <text evidence="7">The sequence shown here is derived from an EMBL/GenBank/DDBJ whole genome shotgun (WGS) entry which is preliminary data.</text>
</comment>
<evidence type="ECO:0000256" key="3">
    <source>
        <dbReference type="ARBA" id="ARBA00022833"/>
    </source>
</evidence>
<gene>
    <name evidence="7" type="ORF">PPNO1_LOCUS8777</name>
</gene>
<keyword evidence="2 4" id="KW-0863">Zinc-finger</keyword>
<feature type="compositionally biased region" description="Polar residues" evidence="5">
    <location>
        <begin position="448"/>
        <end position="476"/>
    </location>
</feature>
<accession>A0A9P1MFW0</accession>
<feature type="compositionally biased region" description="Polar residues" evidence="5">
    <location>
        <begin position="1074"/>
        <end position="1088"/>
    </location>
</feature>
<feature type="compositionally biased region" description="Low complexity" evidence="5">
    <location>
        <begin position="1"/>
        <end position="19"/>
    </location>
</feature>
<evidence type="ECO:0000256" key="5">
    <source>
        <dbReference type="SAM" id="MobiDB-lite"/>
    </source>
</evidence>